<protein>
    <submittedName>
        <fullName evidence="1">Uncharacterized protein</fullName>
    </submittedName>
</protein>
<comment type="caution">
    <text evidence="1">The sequence shown here is derived from an EMBL/GenBank/DDBJ whole genome shotgun (WGS) entry which is preliminary data.</text>
</comment>
<evidence type="ECO:0000313" key="2">
    <source>
        <dbReference type="Proteomes" id="UP000309997"/>
    </source>
</evidence>
<proteinExistence type="predicted"/>
<dbReference type="EMBL" id="RCHU02000013">
    <property type="protein sequence ID" value="KAL3574187.1"/>
    <property type="molecule type" value="Genomic_DNA"/>
</dbReference>
<dbReference type="Proteomes" id="UP000309997">
    <property type="component" value="Unassembled WGS sequence"/>
</dbReference>
<gene>
    <name evidence="1" type="ORF">D5086_024800</name>
</gene>
<accession>A0ACC4B6X2</accession>
<keyword evidence="2" id="KW-1185">Reference proteome</keyword>
<evidence type="ECO:0000313" key="1">
    <source>
        <dbReference type="EMBL" id="KAL3574187.1"/>
    </source>
</evidence>
<reference evidence="1 2" key="1">
    <citation type="journal article" date="2024" name="Plant Biotechnol. J.">
        <title>Genome and CRISPR/Cas9 system of a widespread forest tree (Populus alba) in the world.</title>
        <authorList>
            <person name="Liu Y.J."/>
            <person name="Jiang P.F."/>
            <person name="Han X.M."/>
            <person name="Li X.Y."/>
            <person name="Wang H.M."/>
            <person name="Wang Y.J."/>
            <person name="Wang X.X."/>
            <person name="Zeng Q.Y."/>
        </authorList>
    </citation>
    <scope>NUCLEOTIDE SEQUENCE [LARGE SCALE GENOMIC DNA]</scope>
    <source>
        <strain evidence="2">cv. PAL-ZL1</strain>
    </source>
</reference>
<name>A0ACC4B6X2_POPAL</name>
<sequence>MDRDGKLPIDIHRLTGKWGNRDLPCEREPLRISLGKHESKPIPPRREMEGPKPDPAQLTSIAIQKHEYKKLHNVPN</sequence>
<organism evidence="1 2">
    <name type="scientific">Populus alba</name>
    <name type="common">White poplar</name>
    <dbReference type="NCBI Taxonomy" id="43335"/>
    <lineage>
        <taxon>Eukaryota</taxon>
        <taxon>Viridiplantae</taxon>
        <taxon>Streptophyta</taxon>
        <taxon>Embryophyta</taxon>
        <taxon>Tracheophyta</taxon>
        <taxon>Spermatophyta</taxon>
        <taxon>Magnoliopsida</taxon>
        <taxon>eudicotyledons</taxon>
        <taxon>Gunneridae</taxon>
        <taxon>Pentapetalae</taxon>
        <taxon>rosids</taxon>
        <taxon>fabids</taxon>
        <taxon>Malpighiales</taxon>
        <taxon>Salicaceae</taxon>
        <taxon>Saliceae</taxon>
        <taxon>Populus</taxon>
    </lineage>
</organism>